<reference evidence="1" key="1">
    <citation type="journal article" date="2014" name="Nat. Commun.">
        <title>The tobacco genome sequence and its comparison with those of tomato and potato.</title>
        <authorList>
            <person name="Sierro N."/>
            <person name="Battey J.N."/>
            <person name="Ouadi S."/>
            <person name="Bakaher N."/>
            <person name="Bovet L."/>
            <person name="Willig A."/>
            <person name="Goepfert S."/>
            <person name="Peitsch M.C."/>
            <person name="Ivanov N.V."/>
        </authorList>
    </citation>
    <scope>NUCLEOTIDE SEQUENCE [LARGE SCALE GENOMIC DNA]</scope>
</reference>
<accession>A0AC58UHG6</accession>
<sequence>MDLPPMHPGPAEDQILVLQGDHRSSYVWEGHLLDQTLRARRPDDLWDFLRQRHFHPHVVERLEATGFLTIFRIGQMQIDWSLITALIERWRPEMHTFHLPTGEATITLEDVHVLYGLRVDGLTVALP</sequence>
<keyword evidence="1" id="KW-1185">Reference proteome</keyword>
<proteinExistence type="predicted"/>
<evidence type="ECO:0000313" key="2">
    <source>
        <dbReference type="RefSeq" id="XP_075108931.1"/>
    </source>
</evidence>
<organism evidence="1 2">
    <name type="scientific">Nicotiana tabacum</name>
    <name type="common">Common tobacco</name>
    <dbReference type="NCBI Taxonomy" id="4097"/>
    <lineage>
        <taxon>Eukaryota</taxon>
        <taxon>Viridiplantae</taxon>
        <taxon>Streptophyta</taxon>
        <taxon>Embryophyta</taxon>
        <taxon>Tracheophyta</taxon>
        <taxon>Spermatophyta</taxon>
        <taxon>Magnoliopsida</taxon>
        <taxon>eudicotyledons</taxon>
        <taxon>Gunneridae</taxon>
        <taxon>Pentapetalae</taxon>
        <taxon>asterids</taxon>
        <taxon>lamiids</taxon>
        <taxon>Solanales</taxon>
        <taxon>Solanaceae</taxon>
        <taxon>Nicotianoideae</taxon>
        <taxon>Nicotianeae</taxon>
        <taxon>Nicotiana</taxon>
    </lineage>
</organism>
<gene>
    <name evidence="2" type="primary">LOC142180762</name>
</gene>
<evidence type="ECO:0000313" key="1">
    <source>
        <dbReference type="Proteomes" id="UP000790787"/>
    </source>
</evidence>
<dbReference type="RefSeq" id="XP_075108931.1">
    <property type="nucleotide sequence ID" value="XM_075252830.1"/>
</dbReference>
<reference evidence="2" key="2">
    <citation type="submission" date="2025-08" db="UniProtKB">
        <authorList>
            <consortium name="RefSeq"/>
        </authorList>
    </citation>
    <scope>IDENTIFICATION</scope>
    <source>
        <tissue evidence="2">Leaf</tissue>
    </source>
</reference>
<name>A0AC58UHG6_TOBAC</name>
<protein>
    <submittedName>
        <fullName evidence="2">Serine/threonine-protein phosphatase 7 long form homolog</fullName>
    </submittedName>
</protein>
<dbReference type="Proteomes" id="UP000790787">
    <property type="component" value="Chromosome 5"/>
</dbReference>